<proteinExistence type="inferred from homology"/>
<feature type="compositionally biased region" description="Basic and acidic residues" evidence="3">
    <location>
        <begin position="67"/>
        <end position="76"/>
    </location>
</feature>
<dbReference type="Bgee" id="ENSG00000174450">
    <property type="expression patterns" value="Expressed in left testis and 15 other cell types or tissues"/>
</dbReference>
<protein>
    <submittedName>
        <fullName evidence="4">Golgin A6 family like 2</fullName>
    </submittedName>
</protein>
<reference evidence="4" key="5">
    <citation type="submission" date="2025-09" db="UniProtKB">
        <authorList>
            <consortium name="Ensembl"/>
        </authorList>
    </citation>
    <scope>IDENTIFICATION</scope>
</reference>
<dbReference type="PANTHER" id="PTHR23143">
    <property type="entry name" value="TRICHOHYALIN-RELATED"/>
    <property type="match status" value="1"/>
</dbReference>
<reference evidence="4 5" key="3">
    <citation type="journal article" date="2006" name="Nature">
        <title>Analysis of the DNA sequence and duplication history of human chromosome 15.</title>
        <authorList>
            <person name="Zody M.C."/>
            <person name="Garber M."/>
            <person name="Sharpe T."/>
            <person name="Young S.K."/>
            <person name="Rowen L."/>
            <person name="O'Neill K."/>
            <person name="Whittaker C.A."/>
            <person name="Kamal M."/>
            <person name="Chang J.L."/>
            <person name="Cuomo C.A."/>
            <person name="Dewar K."/>
            <person name="FitzGerald M.G."/>
            <person name="Kodira C.D."/>
            <person name="Madan A."/>
            <person name="Qin S."/>
            <person name="Yang X."/>
            <person name="Abbasi N."/>
            <person name="Abouelleil A."/>
            <person name="Arachchi H.M."/>
            <person name="Baradarani L."/>
            <person name="Birditt B."/>
            <person name="Bloom S."/>
            <person name="Bloom T."/>
            <person name="Borowsky M.L."/>
            <person name="Burke J."/>
            <person name="Butler J."/>
            <person name="Cook A."/>
            <person name="DeArellano K."/>
            <person name="DeCaprio D."/>
            <person name="Dorris L.III."/>
            <person name="Dors M."/>
            <person name="Eichler E.E."/>
            <person name="Engels R."/>
            <person name="Fahey J."/>
            <person name="Fleetwood P."/>
            <person name="Friedman C."/>
            <person name="Gearin G."/>
            <person name="Hall J.L."/>
            <person name="Hensley G."/>
            <person name="Johnson E."/>
            <person name="Jones C."/>
            <person name="Kamat A."/>
            <person name="Kaur A."/>
            <person name="Locke D.P."/>
            <person name="Madan A."/>
            <person name="Munson G."/>
            <person name="Jaffe D.B."/>
            <person name="Lui A."/>
            <person name="Macdonald P."/>
            <person name="Mauceli E."/>
            <person name="Naylor J.W."/>
            <person name="Nesbitt R."/>
            <person name="Nicol R."/>
            <person name="O'Leary S.B."/>
            <person name="Ratcliffe A."/>
            <person name="Rounsley S."/>
            <person name="She X."/>
            <person name="Sneddon K.M."/>
            <person name="Stewart S."/>
            <person name="Sougnez C."/>
            <person name="Stone S.M."/>
            <person name="Topham K."/>
            <person name="Vincent D."/>
            <person name="Wang S."/>
            <person name="Zimmer A.R."/>
            <person name="Birren B.W."/>
            <person name="Hood L."/>
            <person name="Lander E.S."/>
            <person name="Nusbaum C."/>
        </authorList>
    </citation>
    <scope>NUCLEOTIDE SEQUENCE [LARGE SCALE GENOMIC DNA]</scope>
</reference>
<dbReference type="Proteomes" id="UP000005640">
    <property type="component" value="Chromosome 15"/>
</dbReference>
<dbReference type="Ensembl" id="ENST00000566571.5">
    <property type="protein sequence ID" value="ENSP00000456523.1"/>
    <property type="gene ID" value="ENSG00000174450.13"/>
</dbReference>
<dbReference type="OpenTargets" id="ENSG00000174450"/>
<dbReference type="MassIVE" id="H3BS38"/>
<evidence type="ECO:0000256" key="3">
    <source>
        <dbReference type="SAM" id="MobiDB-lite"/>
    </source>
</evidence>
<gene>
    <name evidence="4" type="primary">GOLGA6L2</name>
</gene>
<dbReference type="HGNC" id="HGNC:26695">
    <property type="gene designation" value="GOLGA6L2"/>
</dbReference>
<evidence type="ECO:0000313" key="5">
    <source>
        <dbReference type="Proteomes" id="UP000005640"/>
    </source>
</evidence>
<dbReference type="OrthoDB" id="5978643at2759"/>
<keyword evidence="5" id="KW-1185">Reference proteome</keyword>
<dbReference type="VEuPathDB" id="HostDB:ENSG00000174450"/>
<dbReference type="InterPro" id="IPR026737">
    <property type="entry name" value="GOLGA6L"/>
</dbReference>
<dbReference type="SMR" id="H3BS38"/>
<feature type="compositionally biased region" description="Pro residues" evidence="3">
    <location>
        <begin position="1"/>
        <end position="11"/>
    </location>
</feature>
<dbReference type="AlphaFoldDB" id="H3BS38"/>
<evidence type="ECO:0000256" key="1">
    <source>
        <dbReference type="ARBA" id="ARBA00008368"/>
    </source>
</evidence>
<accession>H3BS38</accession>
<name>H3BS38_HUMAN</name>
<dbReference type="HOGENOM" id="CLU_045921_0_1_1"/>
<dbReference type="ExpressionAtlas" id="H3BS38">
    <property type="expression patterns" value="baseline and differential"/>
</dbReference>
<comment type="similarity">
    <text evidence="1">Belongs to the GOLGA6 family.</text>
</comment>
<dbReference type="PANTHER" id="PTHR23143:SF28">
    <property type="entry name" value="GOLGIN SUBFAMILY A MEMBER 6-LIKE PROTEIN 2"/>
    <property type="match status" value="1"/>
</dbReference>
<dbReference type="GeneTree" id="ENSGT00940000163338"/>
<reference evidence="4" key="4">
    <citation type="submission" date="2025-08" db="UniProtKB">
        <authorList>
            <consortium name="Ensembl"/>
        </authorList>
    </citation>
    <scope>IDENTIFICATION</scope>
</reference>
<feature type="compositionally biased region" description="Basic and acidic residues" evidence="3">
    <location>
        <begin position="13"/>
        <end position="31"/>
    </location>
</feature>
<dbReference type="ChiTaRS" id="GOLGA6L2">
    <property type="organism name" value="human"/>
</dbReference>
<reference evidence="4 5" key="1">
    <citation type="journal article" date="2001" name="Nature">
        <title>Initial sequencing and analysis of the human genome.</title>
        <authorList>
            <consortium name="International Human Genome Sequencing Consortium"/>
            <person name="Lander E.S."/>
            <person name="Linton L.M."/>
            <person name="Birren B."/>
            <person name="Nusbaum C."/>
            <person name="Zody M.C."/>
            <person name="Baldwin J."/>
            <person name="Devon K."/>
            <person name="Dewar K."/>
            <person name="Doyle M."/>
            <person name="FitzHugh W."/>
            <person name="Funke R."/>
            <person name="Gage D."/>
            <person name="Harris K."/>
            <person name="Heaford A."/>
            <person name="Howland J."/>
            <person name="Kann L."/>
            <person name="Lehoczky J."/>
            <person name="LeVine R."/>
            <person name="McEwan P."/>
            <person name="McKernan K."/>
            <person name="Meldrim J."/>
            <person name="Mesirov J.P."/>
            <person name="Miranda C."/>
            <person name="Morris W."/>
            <person name="Naylor J."/>
            <person name="Raymond C."/>
            <person name="Rosetti M."/>
            <person name="Santos R."/>
            <person name="Sheridan A."/>
            <person name="Sougnez C."/>
            <person name="Stange-Thomann N."/>
            <person name="Stojanovic N."/>
            <person name="Subramanian A."/>
            <person name="Wyman D."/>
            <person name="Rogers J."/>
            <person name="Sulston J."/>
            <person name="Ainscough R."/>
            <person name="Beck S."/>
            <person name="Bentley D."/>
            <person name="Burton J."/>
            <person name="Clee C."/>
            <person name="Carter N."/>
            <person name="Coulson A."/>
            <person name="Deadman R."/>
            <person name="Deloukas P."/>
            <person name="Dunham A."/>
            <person name="Dunham I."/>
            <person name="Durbin R."/>
            <person name="French L."/>
            <person name="Grafham D."/>
            <person name="Gregory S."/>
            <person name="Hubbard T."/>
            <person name="Humphray S."/>
            <person name="Hunt A."/>
            <person name="Jones M."/>
            <person name="Lloyd C."/>
            <person name="McMurray A."/>
            <person name="Matthews L."/>
            <person name="Mercer S."/>
            <person name="Milne S."/>
            <person name="Mullikin J.C."/>
            <person name="Mungall A."/>
            <person name="Plumb R."/>
            <person name="Ross M."/>
            <person name="Shownkeen R."/>
            <person name="Sims S."/>
            <person name="Waterston R.H."/>
            <person name="Wilson R.K."/>
            <person name="Hillier L.W."/>
            <person name="McPherson J.D."/>
            <person name="Marra M.A."/>
            <person name="Mardis E.R."/>
            <person name="Fulton L.A."/>
            <person name="Chinwalla A.T."/>
            <person name="Pepin K.H."/>
            <person name="Gish W.R."/>
            <person name="Chissoe S.L."/>
            <person name="Wendl M.C."/>
            <person name="Delehaunty K.D."/>
            <person name="Miner T.L."/>
            <person name="Delehaunty A."/>
            <person name="Kramer J.B."/>
            <person name="Cook L.L."/>
            <person name="Fulton R.S."/>
            <person name="Johnson D.L."/>
            <person name="Minx P.J."/>
            <person name="Clifton S.W."/>
            <person name="Hawkins T."/>
            <person name="Branscomb E."/>
            <person name="Predki P."/>
            <person name="Richardson P."/>
            <person name="Wenning S."/>
            <person name="Slezak T."/>
            <person name="Doggett N."/>
            <person name="Cheng J.F."/>
            <person name="Olsen A."/>
            <person name="Lucas S."/>
            <person name="Elkin C."/>
            <person name="Uberbacher E."/>
            <person name="Frazier M."/>
            <person name="Gibbs R.A."/>
            <person name="Muzny D.M."/>
            <person name="Scherer S.E."/>
            <person name="Bouck J.B."/>
            <person name="Sodergren E.J."/>
            <person name="Worley K.C."/>
            <person name="Rives C.M."/>
            <person name="Gorrell J.H."/>
            <person name="Metzker M.L."/>
            <person name="Naylor S.L."/>
            <person name="Kucherlapati R.S."/>
            <person name="Nelson D.L."/>
            <person name="Weinstock G.M."/>
            <person name="Sakaki Y."/>
            <person name="Fujiyama A."/>
            <person name="Hattori M."/>
            <person name="Yada T."/>
            <person name="Toyoda A."/>
            <person name="Itoh T."/>
            <person name="Kawagoe C."/>
            <person name="Watanabe H."/>
            <person name="Totoki Y."/>
            <person name="Taylor T."/>
            <person name="Weissenbach J."/>
            <person name="Heilig R."/>
            <person name="Saurin W."/>
            <person name="Artiguenave F."/>
            <person name="Brottier P."/>
            <person name="Bruls T."/>
            <person name="Pelletier E."/>
            <person name="Robert C."/>
            <person name="Wincker P."/>
            <person name="Smith D.R."/>
            <person name="Doucette-Stamm L."/>
            <person name="Rubenfield M."/>
            <person name="Weinstock K."/>
            <person name="Lee H.M."/>
            <person name="Dubois J."/>
            <person name="Rosenthal A."/>
            <person name="Platzer M."/>
            <person name="Nyakatura G."/>
            <person name="Taudien S."/>
            <person name="Rump A."/>
            <person name="Yang H."/>
            <person name="Yu J."/>
            <person name="Wang J."/>
            <person name="Huang G."/>
            <person name="Gu J."/>
            <person name="Hood L."/>
            <person name="Rowen L."/>
            <person name="Madan A."/>
            <person name="Qin S."/>
            <person name="Davis R.W."/>
            <person name="Federspiel N.A."/>
            <person name="Abola A.P."/>
            <person name="Proctor M.J."/>
            <person name="Myers R.M."/>
            <person name="Schmutz J."/>
            <person name="Dickson M."/>
            <person name="Grimwood J."/>
            <person name="Cox D.R."/>
            <person name="Olson M.V."/>
            <person name="Kaul R."/>
            <person name="Raymond C."/>
            <person name="Shimizu N."/>
            <person name="Kawasaki K."/>
            <person name="Minoshima S."/>
            <person name="Evans G.A."/>
            <person name="Athanasiou M."/>
            <person name="Schultz R."/>
            <person name="Roe B.A."/>
            <person name="Chen F."/>
            <person name="Pan H."/>
            <person name="Ramser J."/>
            <person name="Lehrach H."/>
            <person name="Reinhardt R."/>
            <person name="McCombie W.R."/>
            <person name="de la Bastide M."/>
            <person name="Dedhia N."/>
            <person name="Blocker H."/>
            <person name="Hornischer K."/>
            <person name="Nordsiek G."/>
            <person name="Agarwala R."/>
            <person name="Aravind L."/>
            <person name="Bailey J.A."/>
            <person name="Bateman A."/>
            <person name="Batzoglou S."/>
            <person name="Birney E."/>
            <person name="Bork P."/>
            <person name="Brown D.G."/>
            <person name="Burge C.B."/>
            <person name="Cerutti L."/>
            <person name="Chen H.C."/>
            <person name="Church D."/>
            <person name="Clamp M."/>
            <person name="Copley R.R."/>
            <person name="Doerks T."/>
            <person name="Eddy S.R."/>
            <person name="Eichler E.E."/>
            <person name="Furey T.S."/>
            <person name="Galagan J."/>
            <person name="Gilbert J.G."/>
            <person name="Harmon C."/>
            <person name="Hayashizaki Y."/>
            <person name="Haussler D."/>
            <person name="Hermjakob H."/>
            <person name="Hokamp K."/>
            <person name="Jang W."/>
            <person name="Johnson L.S."/>
            <person name="Jones T.A."/>
            <person name="Kasif S."/>
            <person name="Kaspryzk A."/>
            <person name="Kennedy S."/>
            <person name="Kent W.J."/>
            <person name="Kitts P."/>
            <person name="Koonin E.V."/>
            <person name="Korf I."/>
            <person name="Kulp D."/>
            <person name="Lancet D."/>
            <person name="Lowe T.M."/>
            <person name="McLysaght A."/>
            <person name="Mikkelsen T."/>
            <person name="Moran J.V."/>
            <person name="Mulder N."/>
            <person name="Pollara V.J."/>
            <person name="Ponting C.P."/>
            <person name="Schuler G."/>
            <person name="Schultz J."/>
            <person name="Slater G."/>
            <person name="Smit A.F."/>
            <person name="Stupka E."/>
            <person name="Szustakowski J."/>
            <person name="Thierry-Mieg D."/>
            <person name="Thierry-Mieg J."/>
            <person name="Wagner L."/>
            <person name="Wallis J."/>
            <person name="Wheeler R."/>
            <person name="Williams A."/>
            <person name="Wolf Y.I."/>
            <person name="Wolfe K.H."/>
            <person name="Yang S.P."/>
            <person name="Yeh R.F."/>
            <person name="Collins F."/>
            <person name="Guyer M.S."/>
            <person name="Peterson J."/>
            <person name="Felsenfeld A."/>
            <person name="Wetterstrand K.A."/>
            <person name="Patrinos A."/>
            <person name="Morgan M.J."/>
            <person name="de Jong P."/>
            <person name="Catanese J.J."/>
            <person name="Osoegawa K."/>
            <person name="Shizuya H."/>
            <person name="Choi S."/>
            <person name="Chen Y.J."/>
        </authorList>
    </citation>
    <scope>NUCLEOTIDE SEQUENCE [LARGE SCALE GENOMIC DNA]</scope>
</reference>
<dbReference type="EMBL" id="AC073446">
    <property type="status" value="NOT_ANNOTATED_CDS"/>
    <property type="molecule type" value="Genomic_DNA"/>
</dbReference>
<organism evidence="4 5">
    <name type="scientific">Homo sapiens</name>
    <name type="common">Human</name>
    <dbReference type="NCBI Taxonomy" id="9606"/>
    <lineage>
        <taxon>Eukaryota</taxon>
        <taxon>Metazoa</taxon>
        <taxon>Chordata</taxon>
        <taxon>Craniata</taxon>
        <taxon>Vertebrata</taxon>
        <taxon>Euteleostomi</taxon>
        <taxon>Mammalia</taxon>
        <taxon>Eutheria</taxon>
        <taxon>Euarchontoglires</taxon>
        <taxon>Primates</taxon>
        <taxon>Haplorrhini</taxon>
        <taxon>Catarrhini</taxon>
        <taxon>Hominidae</taxon>
        <taxon>Homo</taxon>
    </lineage>
</organism>
<dbReference type="EMBL" id="AC100756">
    <property type="status" value="NOT_ANNOTATED_CDS"/>
    <property type="molecule type" value="Genomic_DNA"/>
</dbReference>
<dbReference type="UCSC" id="uc059gsr.1">
    <property type="organism name" value="human"/>
</dbReference>
<reference evidence="4 5" key="2">
    <citation type="journal article" date="2004" name="Nature">
        <title>Finishing the euchromatic sequence of the human genome.</title>
        <authorList>
            <consortium name="International Human Genome Sequencing Consortium"/>
        </authorList>
    </citation>
    <scope>NUCLEOTIDE SEQUENCE [LARGE SCALE GENOMIC DNA]</scope>
</reference>
<feature type="region of interest" description="Disordered" evidence="3">
    <location>
        <begin position="1"/>
        <end position="76"/>
    </location>
</feature>
<evidence type="ECO:0000256" key="2">
    <source>
        <dbReference type="ARBA" id="ARBA00023054"/>
    </source>
</evidence>
<sequence>MWPQPHLPPHPMMSEKTRQNKLAEAKKKFTDYRQWNIAGVGTRATDTKKKKINNGTNPETTTSEGCHSPEDEKKASHQHQEALRREIEAQDHTIRILTCQKTELETALYYSQDAARKFEDGNLGTPSSFNLALSQAFRGSPLGCVSTSLIPGESKDLAGRLHHSWHFAGELQRALSAVSTWHKKADRYIEELTKERDALSLELYRNTI</sequence>
<evidence type="ECO:0000313" key="4">
    <source>
        <dbReference type="Ensembl" id="ENSP00000456523.1"/>
    </source>
</evidence>
<keyword evidence="2" id="KW-0175">Coiled coil</keyword>
<feature type="compositionally biased region" description="Polar residues" evidence="3">
    <location>
        <begin position="53"/>
        <end position="65"/>
    </location>
</feature>